<organism evidence="2 3">
    <name type="scientific">Nothophoma quercina</name>
    <dbReference type="NCBI Taxonomy" id="749835"/>
    <lineage>
        <taxon>Eukaryota</taxon>
        <taxon>Fungi</taxon>
        <taxon>Dikarya</taxon>
        <taxon>Ascomycota</taxon>
        <taxon>Pezizomycotina</taxon>
        <taxon>Dothideomycetes</taxon>
        <taxon>Pleosporomycetidae</taxon>
        <taxon>Pleosporales</taxon>
        <taxon>Pleosporineae</taxon>
        <taxon>Didymellaceae</taxon>
        <taxon>Nothophoma</taxon>
    </lineage>
</organism>
<feature type="compositionally biased region" description="Pro residues" evidence="1">
    <location>
        <begin position="74"/>
        <end position="84"/>
    </location>
</feature>
<keyword evidence="3" id="KW-1185">Reference proteome</keyword>
<feature type="compositionally biased region" description="Polar residues" evidence="1">
    <location>
        <begin position="15"/>
        <end position="27"/>
    </location>
</feature>
<evidence type="ECO:0008006" key="4">
    <source>
        <dbReference type="Google" id="ProtNLM"/>
    </source>
</evidence>
<evidence type="ECO:0000313" key="2">
    <source>
        <dbReference type="EMBL" id="KAL1607488.1"/>
    </source>
</evidence>
<gene>
    <name evidence="2" type="ORF">SLS59_002456</name>
</gene>
<feature type="compositionally biased region" description="Basic residues" evidence="1">
    <location>
        <begin position="189"/>
        <end position="199"/>
    </location>
</feature>
<feature type="compositionally biased region" description="Basic and acidic residues" evidence="1">
    <location>
        <begin position="257"/>
        <end position="271"/>
    </location>
</feature>
<feature type="compositionally biased region" description="Basic and acidic residues" evidence="1">
    <location>
        <begin position="163"/>
        <end position="188"/>
    </location>
</feature>
<dbReference type="Proteomes" id="UP001521222">
    <property type="component" value="Unassembled WGS sequence"/>
</dbReference>
<name>A0ABR3RT89_9PLEO</name>
<feature type="compositionally biased region" description="Basic residues" evidence="1">
    <location>
        <begin position="151"/>
        <end position="162"/>
    </location>
</feature>
<comment type="caution">
    <text evidence="2">The sequence shown here is derived from an EMBL/GenBank/DDBJ whole genome shotgun (WGS) entry which is preliminary data.</text>
</comment>
<feature type="compositionally biased region" description="Low complexity" evidence="1">
    <location>
        <begin position="28"/>
        <end position="52"/>
    </location>
</feature>
<sequence>MASAEYYLGSQATAQQFDNQQSHTAYTPQQMSYQQQPPAQPWPRQQYNNPPYAGTPPPSYSPYAPQQQKQPQAYPFPPPPPPPQQQQYPGKGYQGSMAPYFPPPPQQSSGYLGAPLQPVRSYSQPPARVRFAEEESTALGSESESDSGSSPRHRHRHRRSRDRGRDYDSPRDVDRDGDYSEGDYDRSRGGRTKTHQKKHENRDTFLGAGAGGIIGDAIFPGLGTAAGLIIGGLGGRKYAKDKRSHSEEGRPHRHRDAYREGRDEAREDREYRRHRHRDAYHEGKEESRRDRARDSGYGYDERDMESGYGRDDGHYNRYDEGHKQRGKNRKYGRQGWDEGSATFKSGTAVR</sequence>
<feature type="region of interest" description="Disordered" evidence="1">
    <location>
        <begin position="15"/>
        <end position="219"/>
    </location>
</feature>
<reference evidence="2 3" key="1">
    <citation type="submission" date="2024-02" db="EMBL/GenBank/DDBJ databases">
        <title>De novo assembly and annotation of 12 fungi associated with fruit tree decline syndrome in Ontario, Canada.</title>
        <authorList>
            <person name="Sulman M."/>
            <person name="Ellouze W."/>
            <person name="Ilyukhin E."/>
        </authorList>
    </citation>
    <scope>NUCLEOTIDE SEQUENCE [LARGE SCALE GENOMIC DNA]</scope>
    <source>
        <strain evidence="2 3">M97-236</strain>
    </source>
</reference>
<feature type="region of interest" description="Disordered" evidence="1">
    <location>
        <begin position="237"/>
        <end position="350"/>
    </location>
</feature>
<evidence type="ECO:0000256" key="1">
    <source>
        <dbReference type="SAM" id="MobiDB-lite"/>
    </source>
</evidence>
<accession>A0ABR3RT89</accession>
<evidence type="ECO:0000313" key="3">
    <source>
        <dbReference type="Proteomes" id="UP001521222"/>
    </source>
</evidence>
<feature type="compositionally biased region" description="Low complexity" evidence="1">
    <location>
        <begin position="85"/>
        <end position="96"/>
    </location>
</feature>
<dbReference type="EMBL" id="JAKIXB020000006">
    <property type="protein sequence ID" value="KAL1607488.1"/>
    <property type="molecule type" value="Genomic_DNA"/>
</dbReference>
<feature type="compositionally biased region" description="Low complexity" evidence="1">
    <location>
        <begin position="140"/>
        <end position="150"/>
    </location>
</feature>
<protein>
    <recommendedName>
        <fullName evidence="4">Glycine zipper 2TM domain-containing protein</fullName>
    </recommendedName>
</protein>
<feature type="compositionally biased region" description="Basic and acidic residues" evidence="1">
    <location>
        <begin position="279"/>
        <end position="323"/>
    </location>
</feature>
<proteinExistence type="predicted"/>
<feature type="compositionally biased region" description="Low complexity" evidence="1">
    <location>
        <begin position="61"/>
        <end position="73"/>
    </location>
</feature>